<dbReference type="EMBL" id="RBAM01000001">
    <property type="protein sequence ID" value="RKN77316.1"/>
    <property type="molecule type" value="Genomic_DNA"/>
</dbReference>
<keyword evidence="5 10" id="KW-0663">Pyridoxal phosphate</keyword>
<dbReference type="Gene3D" id="3.20.20.70">
    <property type="entry name" value="Aldolase class I"/>
    <property type="match status" value="1"/>
</dbReference>
<dbReference type="GO" id="GO:0046872">
    <property type="term" value="F:metal ion binding"/>
    <property type="evidence" value="ECO:0007669"/>
    <property type="project" value="UniProtKB-KW"/>
</dbReference>
<dbReference type="InterPro" id="IPR022447">
    <property type="entry name" value="Lys_aminomutase-rel"/>
</dbReference>
<dbReference type="Pfam" id="PF04055">
    <property type="entry name" value="Radical_SAM"/>
    <property type="match status" value="1"/>
</dbReference>
<feature type="binding site" evidence="9">
    <location>
        <position position="101"/>
    </location>
    <ligand>
        <name>[4Fe-4S] cluster</name>
        <dbReference type="ChEBI" id="CHEBI:49883"/>
        <note>4Fe-4S-S-AdoMet</note>
    </ligand>
</feature>
<feature type="region of interest" description="Disordered" evidence="11">
    <location>
        <begin position="331"/>
        <end position="385"/>
    </location>
</feature>
<protein>
    <submittedName>
        <fullName evidence="13">Lysine-2,3-aminomutase-like protein</fullName>
    </submittedName>
</protein>
<evidence type="ECO:0000256" key="4">
    <source>
        <dbReference type="ARBA" id="ARBA00022723"/>
    </source>
</evidence>
<dbReference type="PANTHER" id="PTHR30538">
    <property type="entry name" value="LYSINE 2,3-AMINOMUTASE-RELATED"/>
    <property type="match status" value="1"/>
</dbReference>
<evidence type="ECO:0000256" key="7">
    <source>
        <dbReference type="ARBA" id="ARBA00023014"/>
    </source>
</evidence>
<keyword evidence="3" id="KW-0949">S-adenosyl-L-methionine</keyword>
<dbReference type="PROSITE" id="PS51918">
    <property type="entry name" value="RADICAL_SAM"/>
    <property type="match status" value="1"/>
</dbReference>
<dbReference type="OrthoDB" id="9768064at2"/>
<evidence type="ECO:0000313" key="13">
    <source>
        <dbReference type="EMBL" id="RKN77316.1"/>
    </source>
</evidence>
<keyword evidence="14" id="KW-1185">Reference proteome</keyword>
<organism evidence="13 14">
    <name type="scientific">Streptomyces klenkii</name>
    <dbReference type="NCBI Taxonomy" id="1420899"/>
    <lineage>
        <taxon>Bacteria</taxon>
        <taxon>Bacillati</taxon>
        <taxon>Actinomycetota</taxon>
        <taxon>Actinomycetes</taxon>
        <taxon>Kitasatosporales</taxon>
        <taxon>Streptomycetaceae</taxon>
        <taxon>Streptomyces</taxon>
    </lineage>
</organism>
<evidence type="ECO:0000256" key="11">
    <source>
        <dbReference type="SAM" id="MobiDB-lite"/>
    </source>
</evidence>
<dbReference type="InterPro" id="IPR007197">
    <property type="entry name" value="rSAM"/>
</dbReference>
<dbReference type="NCBIfam" id="TIGR00238">
    <property type="entry name" value="KamA family radical SAM protein"/>
    <property type="match status" value="1"/>
</dbReference>
<comment type="caution">
    <text evidence="13">The sequence shown here is derived from an EMBL/GenBank/DDBJ whole genome shotgun (WGS) entry which is preliminary data.</text>
</comment>
<evidence type="ECO:0000256" key="5">
    <source>
        <dbReference type="ARBA" id="ARBA00022898"/>
    </source>
</evidence>
<dbReference type="GO" id="GO:0016853">
    <property type="term" value="F:isomerase activity"/>
    <property type="evidence" value="ECO:0007669"/>
    <property type="project" value="UniProtKB-KW"/>
</dbReference>
<evidence type="ECO:0000313" key="14">
    <source>
        <dbReference type="Proteomes" id="UP000270343"/>
    </source>
</evidence>
<evidence type="ECO:0000256" key="6">
    <source>
        <dbReference type="ARBA" id="ARBA00023004"/>
    </source>
</evidence>
<evidence type="ECO:0000256" key="10">
    <source>
        <dbReference type="PIRSR" id="PIRSR603739-50"/>
    </source>
</evidence>
<keyword evidence="8" id="KW-0413">Isomerase</keyword>
<keyword evidence="2 9" id="KW-0004">4Fe-4S</keyword>
<dbReference type="AlphaFoldDB" id="A0A3B0C173"/>
<dbReference type="InterPro" id="IPR003739">
    <property type="entry name" value="Lys_aminomutase/Glu_NH3_mut"/>
</dbReference>
<reference evidence="13 14" key="1">
    <citation type="journal article" date="2015" name="Antonie Van Leeuwenhoek">
        <title>Streptomyces klenkii sp. nov., isolated from deep marine sediment.</title>
        <authorList>
            <person name="Veyisoglu A."/>
            <person name="Sahin N."/>
        </authorList>
    </citation>
    <scope>NUCLEOTIDE SEQUENCE [LARGE SCALE GENOMIC DNA]</scope>
    <source>
        <strain evidence="13 14">KCTC 29202</strain>
    </source>
</reference>
<evidence type="ECO:0000256" key="1">
    <source>
        <dbReference type="ARBA" id="ARBA00001933"/>
    </source>
</evidence>
<dbReference type="Pfam" id="PF12544">
    <property type="entry name" value="LAM_C"/>
    <property type="match status" value="1"/>
</dbReference>
<feature type="modified residue" description="N6-(pyridoxal phosphate)lysine" evidence="10">
    <location>
        <position position="313"/>
    </location>
</feature>
<name>A0A3B0C173_9ACTN</name>
<accession>A0A3B0C173</accession>
<dbReference type="PANTHER" id="PTHR30538:SF1">
    <property type="entry name" value="L-LYSINE 2,3-AMINOMUTASE"/>
    <property type="match status" value="1"/>
</dbReference>
<dbReference type="CDD" id="cd01335">
    <property type="entry name" value="Radical_SAM"/>
    <property type="match status" value="1"/>
</dbReference>
<feature type="domain" description="Radical SAM core" evidence="12">
    <location>
        <begin position="87"/>
        <end position="308"/>
    </location>
</feature>
<dbReference type="SUPFAM" id="SSF102114">
    <property type="entry name" value="Radical SAM enzymes"/>
    <property type="match status" value="1"/>
</dbReference>
<feature type="binding site" evidence="9">
    <location>
        <position position="108"/>
    </location>
    <ligand>
        <name>[4Fe-4S] cluster</name>
        <dbReference type="ChEBI" id="CHEBI:49883"/>
        <note>4Fe-4S-S-AdoMet</note>
    </ligand>
</feature>
<evidence type="ECO:0000259" key="12">
    <source>
        <dbReference type="PROSITE" id="PS51918"/>
    </source>
</evidence>
<comment type="cofactor">
    <cofactor evidence="1 10">
        <name>pyridoxal 5'-phosphate</name>
        <dbReference type="ChEBI" id="CHEBI:597326"/>
    </cofactor>
</comment>
<feature type="binding site" evidence="9">
    <location>
        <position position="105"/>
    </location>
    <ligand>
        <name>[4Fe-4S] cluster</name>
        <dbReference type="ChEBI" id="CHEBI:49883"/>
        <note>4Fe-4S-S-AdoMet</note>
    </ligand>
</feature>
<dbReference type="SFLD" id="SFLDG01070">
    <property type="entry name" value="PLP-dependent"/>
    <property type="match status" value="1"/>
</dbReference>
<dbReference type="Proteomes" id="UP000270343">
    <property type="component" value="Unassembled WGS sequence"/>
</dbReference>
<dbReference type="PIRSF" id="PIRSF004911">
    <property type="entry name" value="DUF160"/>
    <property type="match status" value="1"/>
</dbReference>
<keyword evidence="7 9" id="KW-0411">Iron-sulfur</keyword>
<dbReference type="GO" id="GO:0051539">
    <property type="term" value="F:4 iron, 4 sulfur cluster binding"/>
    <property type="evidence" value="ECO:0007669"/>
    <property type="project" value="UniProtKB-KW"/>
</dbReference>
<keyword evidence="4 9" id="KW-0479">Metal-binding</keyword>
<dbReference type="InterPro" id="IPR013785">
    <property type="entry name" value="Aldolase_TIM"/>
</dbReference>
<keyword evidence="6" id="KW-0408">Iron</keyword>
<dbReference type="NCBIfam" id="TIGR03822">
    <property type="entry name" value="AblA_like_2"/>
    <property type="match status" value="1"/>
</dbReference>
<proteinExistence type="predicted"/>
<dbReference type="InterPro" id="IPR025895">
    <property type="entry name" value="LAM_C_dom"/>
</dbReference>
<dbReference type="InterPro" id="IPR058240">
    <property type="entry name" value="rSAM_sf"/>
</dbReference>
<gene>
    <name evidence="13" type="ORF">D7231_00805</name>
</gene>
<evidence type="ECO:0000256" key="9">
    <source>
        <dbReference type="PIRSR" id="PIRSR004911-1"/>
    </source>
</evidence>
<evidence type="ECO:0000256" key="3">
    <source>
        <dbReference type="ARBA" id="ARBA00022691"/>
    </source>
</evidence>
<evidence type="ECO:0000256" key="8">
    <source>
        <dbReference type="ARBA" id="ARBA00023235"/>
    </source>
</evidence>
<dbReference type="RefSeq" id="WP_120752931.1">
    <property type="nucleotide sequence ID" value="NZ_JBIBGF010000001.1"/>
</dbReference>
<evidence type="ECO:0000256" key="2">
    <source>
        <dbReference type="ARBA" id="ARBA00022485"/>
    </source>
</evidence>
<dbReference type="SFLD" id="SFLDS00029">
    <property type="entry name" value="Radical_SAM"/>
    <property type="match status" value="1"/>
</dbReference>
<feature type="compositionally biased region" description="Low complexity" evidence="11">
    <location>
        <begin position="346"/>
        <end position="377"/>
    </location>
</feature>
<sequence length="385" mass="41575">MASRSVRTPKDLVASKLADEADLPTIVDVAERYAVSITPAMQDRIFAVDDPVGRQFVPTGQELLTTPEESDDPIGDDPFTPVKGVTHRYPDRVLLKPVHVCPVYCRFCFRREVVGPGDHMLRGEQLEAALDYIRAHPEIWEVIFTGGDPLIIAPSKLRPMLEALDAIEHVKVIRFHTRIPVVDPGRVTQDLVEALRLGTPVWVVVHTNHSQEIGDEARGALSRLVDAGVPLVSQTVLLKGVNDTPEALEDLFRTLVVNRVKPYYLHQGDLAKGTGHFRTTIGEGQELMRDLRGRVSGMCQPTYVLDIPGGHGKVPIGPVYLTDDAARVTDPWGEEHAYPPAPPAAPSAAEAPSAAAETPSTSEAPGAAEVPGAAEAPGGKGRAGR</sequence>